<organism evidence="1 2">
    <name type="scientific">Bacteroides fragilis str. S36L11</name>
    <dbReference type="NCBI Taxonomy" id="1339327"/>
    <lineage>
        <taxon>Bacteria</taxon>
        <taxon>Pseudomonadati</taxon>
        <taxon>Bacteroidota</taxon>
        <taxon>Bacteroidia</taxon>
        <taxon>Bacteroidales</taxon>
        <taxon>Bacteroidaceae</taxon>
        <taxon>Bacteroides</taxon>
    </lineage>
</organism>
<dbReference type="EMBL" id="JGDJ01000167">
    <property type="protein sequence ID" value="EXZ29259.1"/>
    <property type="molecule type" value="Genomic_DNA"/>
</dbReference>
<dbReference type="Proteomes" id="UP000022082">
    <property type="component" value="Unassembled WGS sequence"/>
</dbReference>
<evidence type="ECO:0000313" key="2">
    <source>
        <dbReference type="Proteomes" id="UP000022082"/>
    </source>
</evidence>
<dbReference type="AlphaFoldDB" id="A0A015Z310"/>
<dbReference type="PATRIC" id="fig|1339327.3.peg.2110"/>
<reference evidence="1 2" key="1">
    <citation type="submission" date="2014-02" db="EMBL/GenBank/DDBJ databases">
        <authorList>
            <person name="Sears C."/>
            <person name="Carroll K."/>
            <person name="Sack B.R."/>
            <person name="Qadri F."/>
            <person name="Myers L.L."/>
            <person name="Chung G.-T."/>
            <person name="Escheverria P."/>
            <person name="Fraser C.M."/>
            <person name="Sadzewicz L."/>
            <person name="Shefchek K.A."/>
            <person name="Tallon L."/>
            <person name="Das S.P."/>
            <person name="Daugherty S."/>
            <person name="Mongodin E.F."/>
        </authorList>
    </citation>
    <scope>NUCLEOTIDE SEQUENCE [LARGE SCALE GENOMIC DNA]</scope>
    <source>
        <strain evidence="1 2">S36L11</strain>
    </source>
</reference>
<comment type="caution">
    <text evidence="1">The sequence shown here is derived from an EMBL/GenBank/DDBJ whole genome shotgun (WGS) entry which is preliminary data.</text>
</comment>
<protein>
    <submittedName>
        <fullName evidence="1">Uncharacterized protein</fullName>
    </submittedName>
</protein>
<proteinExistence type="predicted"/>
<evidence type="ECO:0000313" key="1">
    <source>
        <dbReference type="EMBL" id="EXZ29259.1"/>
    </source>
</evidence>
<gene>
    <name evidence="1" type="ORF">M136_1465</name>
</gene>
<name>A0A015Z310_BACFG</name>
<accession>A0A015Z310</accession>
<sequence>MNVIPHEENTMIKAYPIIGDRYWGRYDNLQAGKDIYETGEDLWFKAYQLDAKSFALSEQSETL</sequence>